<dbReference type="Proteomes" id="UP000052022">
    <property type="component" value="Unassembled WGS sequence"/>
</dbReference>
<proteinExistence type="predicted"/>
<feature type="signal peptide" evidence="1">
    <location>
        <begin position="1"/>
        <end position="27"/>
    </location>
</feature>
<dbReference type="AlphaFoldDB" id="A0A0P1GRH3"/>
<protein>
    <recommendedName>
        <fullName evidence="2">Extensin-like C-terminal domain-containing protein</fullName>
    </recommendedName>
</protein>
<dbReference type="RefSeq" id="WP_082626528.1">
    <property type="nucleotide sequence ID" value="NZ_CYSD01000018.1"/>
</dbReference>
<dbReference type="InterPro" id="IPR009683">
    <property type="entry name" value="Extensin-like_C"/>
</dbReference>
<gene>
    <name evidence="3" type="ORF">TRM7557_01245</name>
</gene>
<evidence type="ECO:0000256" key="1">
    <source>
        <dbReference type="SAM" id="SignalP"/>
    </source>
</evidence>
<evidence type="ECO:0000259" key="2">
    <source>
        <dbReference type="Pfam" id="PF06904"/>
    </source>
</evidence>
<dbReference type="SUPFAM" id="SSF55166">
    <property type="entry name" value="Hedgehog/DD-peptidase"/>
    <property type="match status" value="1"/>
</dbReference>
<keyword evidence="1" id="KW-0732">Signal</keyword>
<name>A0A0P1GRH3_9RHOB</name>
<feature type="domain" description="Extensin-like C-terminal" evidence="2">
    <location>
        <begin position="86"/>
        <end position="240"/>
    </location>
</feature>
<dbReference type="STRING" id="928856.SAMN04488049_11539"/>
<evidence type="ECO:0000313" key="3">
    <source>
        <dbReference type="EMBL" id="CUH77175.1"/>
    </source>
</evidence>
<accession>A0A0P1GRH3</accession>
<sequence>MIGRARHIASRFGLALCLASAPLQATADIPAVQLAAASVPDSFTPIPKAAEVTPVLFGLGKNRKRNRGYVCGDREIQGAPAADIPPKLKGCGLTNGVRVTSVAGVKLSQASLMTCETAQALQKWVDRDVVKAFGRGNKQVVELRVAAHYSCRTRNNRPGAKISEHGRGKAIDISGFRLANGTLVTVLKGWEQRRTRKALRKMWRAACGPFGTVLGPNADRYHRDHFHFDTARHRGGSYCR</sequence>
<evidence type="ECO:0000313" key="4">
    <source>
        <dbReference type="Proteomes" id="UP000052022"/>
    </source>
</evidence>
<dbReference type="InterPro" id="IPR009045">
    <property type="entry name" value="Zn_M74/Hedgehog-like"/>
</dbReference>
<reference evidence="3 4" key="1">
    <citation type="submission" date="2015-09" db="EMBL/GenBank/DDBJ databases">
        <authorList>
            <consortium name="Swine Surveillance"/>
        </authorList>
    </citation>
    <scope>NUCLEOTIDE SEQUENCE [LARGE SCALE GENOMIC DNA]</scope>
    <source>
        <strain evidence="3 4">CECT 7557</strain>
    </source>
</reference>
<dbReference type="EMBL" id="CYSD01000018">
    <property type="protein sequence ID" value="CUH77175.1"/>
    <property type="molecule type" value="Genomic_DNA"/>
</dbReference>
<organism evidence="3 4">
    <name type="scientific">Tritonibacter multivorans</name>
    <dbReference type="NCBI Taxonomy" id="928856"/>
    <lineage>
        <taxon>Bacteria</taxon>
        <taxon>Pseudomonadati</taxon>
        <taxon>Pseudomonadota</taxon>
        <taxon>Alphaproteobacteria</taxon>
        <taxon>Rhodobacterales</taxon>
        <taxon>Paracoccaceae</taxon>
        <taxon>Tritonibacter</taxon>
    </lineage>
</organism>
<keyword evidence="4" id="KW-1185">Reference proteome</keyword>
<feature type="chain" id="PRO_5006063702" description="Extensin-like C-terminal domain-containing protein" evidence="1">
    <location>
        <begin position="28"/>
        <end position="240"/>
    </location>
</feature>
<dbReference type="OrthoDB" id="9809788at2"/>
<dbReference type="Pfam" id="PF06904">
    <property type="entry name" value="Extensin-like_C"/>
    <property type="match status" value="1"/>
</dbReference>